<evidence type="ECO:0000256" key="2">
    <source>
        <dbReference type="ARBA" id="ARBA00022692"/>
    </source>
</evidence>
<keyword evidence="4 5" id="KW-0472">Membrane</keyword>
<name>A0A160MDM8_9BACI</name>
<dbReference type="RefSeq" id="WP_019379748.1">
    <property type="nucleotide sequence ID" value="NZ_CP015506.1"/>
</dbReference>
<dbReference type="AlphaFoldDB" id="A0A160MDM8"/>
<dbReference type="eggNOG" id="COG1755">
    <property type="taxonomic scope" value="Bacteria"/>
</dbReference>
<dbReference type="GO" id="GO:0004671">
    <property type="term" value="F:protein C-terminal S-isoprenylcysteine carboxyl O-methyltransferase activity"/>
    <property type="evidence" value="ECO:0007669"/>
    <property type="project" value="InterPro"/>
</dbReference>
<comment type="subcellular location">
    <subcellularLocation>
        <location evidence="1">Membrane</location>
        <topology evidence="1">Multi-pass membrane protein</topology>
    </subcellularLocation>
</comment>
<dbReference type="STRING" id="1196031.A361_19075"/>
<evidence type="ECO:0000256" key="1">
    <source>
        <dbReference type="ARBA" id="ARBA00004141"/>
    </source>
</evidence>
<dbReference type="EMBL" id="CP015506">
    <property type="protein sequence ID" value="AND41166.1"/>
    <property type="molecule type" value="Genomic_DNA"/>
</dbReference>
<dbReference type="Gene3D" id="1.20.120.1630">
    <property type="match status" value="1"/>
</dbReference>
<dbReference type="PANTHER" id="PTHR43847">
    <property type="entry name" value="BLL3993 PROTEIN"/>
    <property type="match status" value="1"/>
</dbReference>
<keyword evidence="2 5" id="KW-0812">Transmembrane</keyword>
<feature type="transmembrane region" description="Helical" evidence="5">
    <location>
        <begin position="69"/>
        <end position="89"/>
    </location>
</feature>
<dbReference type="GO" id="GO:0016020">
    <property type="term" value="C:membrane"/>
    <property type="evidence" value="ECO:0007669"/>
    <property type="project" value="UniProtKB-SubCell"/>
</dbReference>
<evidence type="ECO:0000256" key="3">
    <source>
        <dbReference type="ARBA" id="ARBA00022989"/>
    </source>
</evidence>
<feature type="transmembrane region" description="Helical" evidence="5">
    <location>
        <begin position="40"/>
        <end position="62"/>
    </location>
</feature>
<evidence type="ECO:0000313" key="7">
    <source>
        <dbReference type="Proteomes" id="UP000077856"/>
    </source>
</evidence>
<sequence length="187" mass="21694">MLFKLFIAVIILQRAAELAVARNNEKWMKGRGALEFGQRHYPWIVAVHVSFFICFLIEVTIFEKDLSPYWPILLILFFLTQAGRVWALFSLGKYWNTKIIVMPGAKVVRRGPYRFIKHPNYVIVAAEFLVIPLMFQAYITAAVFTLLNIMVLSVRIPAEEKALKELTGYEEAFLRLRPGMNRDIKKV</sequence>
<evidence type="ECO:0008006" key="8">
    <source>
        <dbReference type="Google" id="ProtNLM"/>
    </source>
</evidence>
<evidence type="ECO:0000313" key="6">
    <source>
        <dbReference type="EMBL" id="AND41166.1"/>
    </source>
</evidence>
<evidence type="ECO:0000256" key="4">
    <source>
        <dbReference type="ARBA" id="ARBA00023136"/>
    </source>
</evidence>
<dbReference type="Proteomes" id="UP000077856">
    <property type="component" value="Chromosome"/>
</dbReference>
<dbReference type="InterPro" id="IPR007269">
    <property type="entry name" value="ICMT_MeTrfase"/>
</dbReference>
<proteinExistence type="predicted"/>
<gene>
    <name evidence="6" type="ORF">A361_19075</name>
</gene>
<keyword evidence="3 5" id="KW-1133">Transmembrane helix</keyword>
<accession>A0A160MDM8</accession>
<feature type="transmembrane region" description="Helical" evidence="5">
    <location>
        <begin position="121"/>
        <end position="147"/>
    </location>
</feature>
<dbReference type="Pfam" id="PF04140">
    <property type="entry name" value="ICMT"/>
    <property type="match status" value="1"/>
</dbReference>
<protein>
    <recommendedName>
        <fullName evidence="8">Isoprenylcysteine carboxyl methyltransferase</fullName>
    </recommendedName>
</protein>
<evidence type="ECO:0000256" key="5">
    <source>
        <dbReference type="SAM" id="Phobius"/>
    </source>
</evidence>
<dbReference type="KEGG" id="bon:A361_19075"/>
<dbReference type="PANTHER" id="PTHR43847:SF1">
    <property type="entry name" value="BLL3993 PROTEIN"/>
    <property type="match status" value="1"/>
</dbReference>
<organism evidence="6 7">
    <name type="scientific">Cytobacillus oceanisediminis 2691</name>
    <dbReference type="NCBI Taxonomy" id="1196031"/>
    <lineage>
        <taxon>Bacteria</taxon>
        <taxon>Bacillati</taxon>
        <taxon>Bacillota</taxon>
        <taxon>Bacilli</taxon>
        <taxon>Bacillales</taxon>
        <taxon>Bacillaceae</taxon>
        <taxon>Cytobacillus</taxon>
    </lineage>
</organism>
<dbReference type="InterPro" id="IPR052527">
    <property type="entry name" value="Metal_cation-efflux_comp"/>
</dbReference>
<reference evidence="6 7" key="1">
    <citation type="submission" date="2016-04" db="EMBL/GenBank/DDBJ databases">
        <title>Complete genome sequence of Bacillus oceanisediminis strain 2691.</title>
        <authorList>
            <person name="Jeong H."/>
            <person name="Kim H.J."/>
            <person name="Lee D.-W."/>
        </authorList>
    </citation>
    <scope>NUCLEOTIDE SEQUENCE [LARGE SCALE GENOMIC DNA]</scope>
    <source>
        <strain evidence="6 7">2691</strain>
    </source>
</reference>